<proteinExistence type="predicted"/>
<dbReference type="InterPro" id="IPR036390">
    <property type="entry name" value="WH_DNA-bd_sf"/>
</dbReference>
<name>A0ABW3FU69_9PSEU</name>
<organism evidence="2 3">
    <name type="scientific">Saccharopolyspora rosea</name>
    <dbReference type="NCBI Taxonomy" id="524884"/>
    <lineage>
        <taxon>Bacteria</taxon>
        <taxon>Bacillati</taxon>
        <taxon>Actinomycetota</taxon>
        <taxon>Actinomycetes</taxon>
        <taxon>Pseudonocardiales</taxon>
        <taxon>Pseudonocardiaceae</taxon>
        <taxon>Saccharopolyspora</taxon>
    </lineage>
</organism>
<dbReference type="Proteomes" id="UP001597018">
    <property type="component" value="Unassembled WGS sequence"/>
</dbReference>
<sequence>MSIDPAVTVHELSAELGQAADALLGQRHGISFARYRVLRALRRDGTSTQHELAGRLGIGDAAISRMLPGLIEQGWCLVEDDPQHGRRRRVRLTRSGADIERDCAVFLSEGFRGAASDAGVDVESFLAAAEAITAQLRSSLHRHTTP</sequence>
<protein>
    <submittedName>
        <fullName evidence="2">MarR family winged helix-turn-helix transcriptional regulator</fullName>
    </submittedName>
</protein>
<dbReference type="InterPro" id="IPR036388">
    <property type="entry name" value="WH-like_DNA-bd_sf"/>
</dbReference>
<accession>A0ABW3FU69</accession>
<dbReference type="InterPro" id="IPR000835">
    <property type="entry name" value="HTH_MarR-typ"/>
</dbReference>
<comment type="caution">
    <text evidence="2">The sequence shown here is derived from an EMBL/GenBank/DDBJ whole genome shotgun (WGS) entry which is preliminary data.</text>
</comment>
<reference evidence="3" key="1">
    <citation type="journal article" date="2019" name="Int. J. Syst. Evol. Microbiol.">
        <title>The Global Catalogue of Microorganisms (GCM) 10K type strain sequencing project: providing services to taxonomists for standard genome sequencing and annotation.</title>
        <authorList>
            <consortium name="The Broad Institute Genomics Platform"/>
            <consortium name="The Broad Institute Genome Sequencing Center for Infectious Disease"/>
            <person name="Wu L."/>
            <person name="Ma J."/>
        </authorList>
    </citation>
    <scope>NUCLEOTIDE SEQUENCE [LARGE SCALE GENOMIC DNA]</scope>
    <source>
        <strain evidence="3">CCUG 56401</strain>
    </source>
</reference>
<dbReference type="Pfam" id="PF12802">
    <property type="entry name" value="MarR_2"/>
    <property type="match status" value="1"/>
</dbReference>
<dbReference type="Gene3D" id="1.10.10.10">
    <property type="entry name" value="Winged helix-like DNA-binding domain superfamily/Winged helix DNA-binding domain"/>
    <property type="match status" value="1"/>
</dbReference>
<dbReference type="EMBL" id="JBHTIW010000012">
    <property type="protein sequence ID" value="MFD0921334.1"/>
    <property type="molecule type" value="Genomic_DNA"/>
</dbReference>
<dbReference type="SUPFAM" id="SSF46785">
    <property type="entry name" value="Winged helix' DNA-binding domain"/>
    <property type="match status" value="1"/>
</dbReference>
<keyword evidence="3" id="KW-1185">Reference proteome</keyword>
<dbReference type="PANTHER" id="PTHR33164:SF43">
    <property type="entry name" value="HTH-TYPE TRANSCRIPTIONAL REPRESSOR YETL"/>
    <property type="match status" value="1"/>
</dbReference>
<dbReference type="InterPro" id="IPR039422">
    <property type="entry name" value="MarR/SlyA-like"/>
</dbReference>
<dbReference type="PANTHER" id="PTHR33164">
    <property type="entry name" value="TRANSCRIPTIONAL REGULATOR, MARR FAMILY"/>
    <property type="match status" value="1"/>
</dbReference>
<dbReference type="RefSeq" id="WP_263253064.1">
    <property type="nucleotide sequence ID" value="NZ_BAABLT010000010.1"/>
</dbReference>
<gene>
    <name evidence="2" type="ORF">ACFQ16_16435</name>
</gene>
<dbReference type="SMART" id="SM00347">
    <property type="entry name" value="HTH_MARR"/>
    <property type="match status" value="1"/>
</dbReference>
<evidence type="ECO:0000259" key="1">
    <source>
        <dbReference type="PROSITE" id="PS50995"/>
    </source>
</evidence>
<feature type="domain" description="HTH marR-type" evidence="1">
    <location>
        <begin position="1"/>
        <end position="134"/>
    </location>
</feature>
<evidence type="ECO:0000313" key="2">
    <source>
        <dbReference type="EMBL" id="MFD0921334.1"/>
    </source>
</evidence>
<dbReference type="PROSITE" id="PS50995">
    <property type="entry name" value="HTH_MARR_2"/>
    <property type="match status" value="1"/>
</dbReference>
<evidence type="ECO:0000313" key="3">
    <source>
        <dbReference type="Proteomes" id="UP001597018"/>
    </source>
</evidence>